<name>A0A811XX33_NYCPR</name>
<evidence type="ECO:0000313" key="1">
    <source>
        <dbReference type="EMBL" id="CAD7669077.1"/>
    </source>
</evidence>
<dbReference type="AlphaFoldDB" id="A0A811XX33"/>
<gene>
    <name evidence="1" type="ORF">NYPRO_LOCUS1871</name>
</gene>
<evidence type="ECO:0000313" key="2">
    <source>
        <dbReference type="Proteomes" id="UP000645828"/>
    </source>
</evidence>
<comment type="caution">
    <text evidence="1">The sequence shown here is derived from an EMBL/GenBank/DDBJ whole genome shotgun (WGS) entry which is preliminary data.</text>
</comment>
<dbReference type="EMBL" id="CAJHUB010000651">
    <property type="protein sequence ID" value="CAD7669077.1"/>
    <property type="molecule type" value="Genomic_DNA"/>
</dbReference>
<accession>A0A811XX33</accession>
<proteinExistence type="predicted"/>
<dbReference type="Proteomes" id="UP000645828">
    <property type="component" value="Unassembled WGS sequence"/>
</dbReference>
<reference evidence="1" key="1">
    <citation type="submission" date="2020-12" db="EMBL/GenBank/DDBJ databases">
        <authorList>
            <consortium name="Molecular Ecology Group"/>
        </authorList>
    </citation>
    <scope>NUCLEOTIDE SEQUENCE</scope>
    <source>
        <strain evidence="1">TBG_1078</strain>
    </source>
</reference>
<keyword evidence="2" id="KW-1185">Reference proteome</keyword>
<sequence>MVSWTSATASDSTRRVSVCGTLLVKEAVHFPDPNKIHCFQLTATPEECSYLGGKFQLETEVPDAYNMGTPKDVVWGLSSLDKEDFGNKVEDYIRCYAR</sequence>
<protein>
    <submittedName>
        <fullName evidence="1">(raccoon dog) hypothetical protein</fullName>
    </submittedName>
</protein>
<organism evidence="1 2">
    <name type="scientific">Nyctereutes procyonoides</name>
    <name type="common">Raccoon dog</name>
    <name type="synonym">Canis procyonoides</name>
    <dbReference type="NCBI Taxonomy" id="34880"/>
    <lineage>
        <taxon>Eukaryota</taxon>
        <taxon>Metazoa</taxon>
        <taxon>Chordata</taxon>
        <taxon>Craniata</taxon>
        <taxon>Vertebrata</taxon>
        <taxon>Euteleostomi</taxon>
        <taxon>Mammalia</taxon>
        <taxon>Eutheria</taxon>
        <taxon>Laurasiatheria</taxon>
        <taxon>Carnivora</taxon>
        <taxon>Caniformia</taxon>
        <taxon>Canidae</taxon>
        <taxon>Nyctereutes</taxon>
    </lineage>
</organism>